<evidence type="ECO:0000313" key="5">
    <source>
        <dbReference type="Proteomes" id="UP000277582"/>
    </source>
</evidence>
<dbReference type="OrthoDB" id="31494at2157"/>
<dbReference type="PANTHER" id="PTHR30303">
    <property type="entry name" value="HYDROGENASE ISOENZYMES FORMATION PROTEIN HYPE"/>
    <property type="match status" value="1"/>
</dbReference>
<evidence type="ECO:0000256" key="1">
    <source>
        <dbReference type="ARBA" id="ARBA00006243"/>
    </source>
</evidence>
<dbReference type="InterPro" id="IPR036676">
    <property type="entry name" value="PurM-like_C_sf"/>
</dbReference>
<protein>
    <submittedName>
        <fullName evidence="4">AIR synthase</fullName>
    </submittedName>
</protein>
<evidence type="ECO:0000259" key="3">
    <source>
        <dbReference type="Pfam" id="PF02769"/>
    </source>
</evidence>
<feature type="domain" description="PurM-like N-terminal" evidence="2">
    <location>
        <begin position="33"/>
        <end position="137"/>
    </location>
</feature>
<evidence type="ECO:0000259" key="2">
    <source>
        <dbReference type="Pfam" id="PF00586"/>
    </source>
</evidence>
<dbReference type="SUPFAM" id="SSF55326">
    <property type="entry name" value="PurM N-terminal domain-like"/>
    <property type="match status" value="1"/>
</dbReference>
<dbReference type="CDD" id="cd06061">
    <property type="entry name" value="PurM-like1"/>
    <property type="match status" value="1"/>
</dbReference>
<comment type="caution">
    <text evidence="4">The sequence shown here is derived from an EMBL/GenBank/DDBJ whole genome shotgun (WGS) entry which is preliminary data.</text>
</comment>
<feature type="domain" description="PurM-like C-terminal" evidence="3">
    <location>
        <begin position="151"/>
        <end position="307"/>
    </location>
</feature>
<dbReference type="InterPro" id="IPR036921">
    <property type="entry name" value="PurM-like_N_sf"/>
</dbReference>
<dbReference type="Gene3D" id="3.90.650.10">
    <property type="entry name" value="PurM-like C-terminal domain"/>
    <property type="match status" value="1"/>
</dbReference>
<dbReference type="Gene3D" id="3.30.1330.10">
    <property type="entry name" value="PurM-like, N-terminal domain"/>
    <property type="match status" value="1"/>
</dbReference>
<accession>A0A3R9QWG5</accession>
<dbReference type="EMBL" id="RCOS01000109">
    <property type="protein sequence ID" value="RSN73802.1"/>
    <property type="molecule type" value="Genomic_DNA"/>
</dbReference>
<dbReference type="Pfam" id="PF02769">
    <property type="entry name" value="AIRS_C"/>
    <property type="match status" value="1"/>
</dbReference>
<dbReference type="Proteomes" id="UP000277582">
    <property type="component" value="Unassembled WGS sequence"/>
</dbReference>
<organism evidence="4 5">
    <name type="scientific">Candidatus Methanodesulfokora washburnensis</name>
    <dbReference type="NCBI Taxonomy" id="2478471"/>
    <lineage>
        <taxon>Archaea</taxon>
        <taxon>Thermoproteota</taxon>
        <taxon>Candidatus Korarchaeia</taxon>
        <taxon>Candidatus Korarchaeia incertae sedis</taxon>
        <taxon>Candidatus Methanodesulfokora</taxon>
    </lineage>
</organism>
<dbReference type="Pfam" id="PF00586">
    <property type="entry name" value="AIRS"/>
    <property type="match status" value="1"/>
</dbReference>
<reference evidence="4 5" key="1">
    <citation type="submission" date="2018-10" db="EMBL/GenBank/DDBJ databases">
        <title>Co-occurring genomic capacity for anaerobic methane metabolism and dissimilatory sulfite reduction discovered in the Korarchaeota.</title>
        <authorList>
            <person name="Mckay L.J."/>
            <person name="Dlakic M."/>
            <person name="Fields M.W."/>
            <person name="Delmont T.O."/>
            <person name="Eren A.M."/>
            <person name="Jay Z.J."/>
            <person name="Klingelsmith K.B."/>
            <person name="Rusch D.B."/>
            <person name="Inskeep W.P."/>
        </authorList>
    </citation>
    <scope>NUCLEOTIDE SEQUENCE [LARGE SCALE GENOMIC DNA]</scope>
    <source>
        <strain evidence="4 5">MDKW</strain>
    </source>
</reference>
<evidence type="ECO:0000313" key="4">
    <source>
        <dbReference type="EMBL" id="RSN73802.1"/>
    </source>
</evidence>
<dbReference type="InterPro" id="IPR016188">
    <property type="entry name" value="PurM-like_N"/>
</dbReference>
<dbReference type="AlphaFoldDB" id="A0A3R9QWG5"/>
<name>A0A3R9QWG5_9CREN</name>
<dbReference type="RefSeq" id="WP_125671724.1">
    <property type="nucleotide sequence ID" value="NZ_RCOS01000109.1"/>
</dbReference>
<dbReference type="GO" id="GO:0051604">
    <property type="term" value="P:protein maturation"/>
    <property type="evidence" value="ECO:0007669"/>
    <property type="project" value="TreeGrafter"/>
</dbReference>
<gene>
    <name evidence="4" type="ORF">D6D85_09355</name>
</gene>
<dbReference type="InterPro" id="IPR011854">
    <property type="entry name" value="HypE"/>
</dbReference>
<dbReference type="PANTHER" id="PTHR30303:SF4">
    <property type="entry name" value="HYDROGENASE EXPRESSION_FORMATION PROTEIN HYPE"/>
    <property type="match status" value="1"/>
</dbReference>
<sequence>MYRYGKLPYNQLKEILSKLSREDKSVILGPAIGEDAALVDLGESILVVHADPITGAEKDIGWLSIHVAANDIATRGIRPRWLLSVILLPERSDDKLLNEIIDQMKRAADEIDATIIGGHTEITPGLDRPIIITTAIGEGKKEDVLTTSGARPGDKIILTKGAGIEGTAILASELYDKLVGKVEEDVLERAKLFIREISVVKDAMIAVKVGGVHAMHDPTEGGVLGGLQEMAMASNLGIYVEEEKIPVRRETEIICRTLGVDYLKLISSGTLLISVDPLKARDIVSELRKEGIDASIIGQFREGKERVVLKKDGSKVDLNVPIIDELWTILSIS</sequence>
<comment type="similarity">
    <text evidence="1">Belongs to the HypE family.</text>
</comment>
<keyword evidence="5" id="KW-1185">Reference proteome</keyword>
<dbReference type="SUPFAM" id="SSF56042">
    <property type="entry name" value="PurM C-terminal domain-like"/>
    <property type="match status" value="1"/>
</dbReference>
<dbReference type="PIRSF" id="PIRSF005644">
    <property type="entry name" value="Hdrgns_mtr_HypE"/>
    <property type="match status" value="1"/>
</dbReference>
<proteinExistence type="inferred from homology"/>
<dbReference type="InterPro" id="IPR010918">
    <property type="entry name" value="PurM-like_C_dom"/>
</dbReference>